<dbReference type="EMBL" id="HBUF01132728">
    <property type="protein sequence ID" value="CAG6644575.1"/>
    <property type="molecule type" value="Transcribed_RNA"/>
</dbReference>
<reference evidence="1" key="1">
    <citation type="submission" date="2021-05" db="EMBL/GenBank/DDBJ databases">
        <authorList>
            <person name="Alioto T."/>
            <person name="Alioto T."/>
            <person name="Gomez Garrido J."/>
        </authorList>
    </citation>
    <scope>NUCLEOTIDE SEQUENCE</scope>
</reference>
<evidence type="ECO:0000313" key="1">
    <source>
        <dbReference type="EMBL" id="CAG6644575.1"/>
    </source>
</evidence>
<organism evidence="1">
    <name type="scientific">Cacopsylla melanoneura</name>
    <dbReference type="NCBI Taxonomy" id="428564"/>
    <lineage>
        <taxon>Eukaryota</taxon>
        <taxon>Metazoa</taxon>
        <taxon>Ecdysozoa</taxon>
        <taxon>Arthropoda</taxon>
        <taxon>Hexapoda</taxon>
        <taxon>Insecta</taxon>
        <taxon>Pterygota</taxon>
        <taxon>Neoptera</taxon>
        <taxon>Paraneoptera</taxon>
        <taxon>Hemiptera</taxon>
        <taxon>Sternorrhyncha</taxon>
        <taxon>Psylloidea</taxon>
        <taxon>Psyllidae</taxon>
        <taxon>Psyllinae</taxon>
        <taxon>Cacopsylla</taxon>
    </lineage>
</organism>
<dbReference type="EMBL" id="HBUF01132727">
    <property type="protein sequence ID" value="CAG6644574.1"/>
    <property type="molecule type" value="Transcribed_RNA"/>
</dbReference>
<name>A0A8D8R535_9HEMI</name>
<accession>A0A8D8R535</accession>
<protein>
    <submittedName>
        <fullName evidence="1">Uncharacterized protein</fullName>
    </submittedName>
</protein>
<proteinExistence type="predicted"/>
<dbReference type="AlphaFoldDB" id="A0A8D8R535"/>
<sequence length="106" mass="12299">MNRNHIPFLIPFDLFWKSHSLSNDRPGSRTLKKTQIGTNFDPVDVSCPIQFTKLHHKHLSSNLSMVVKIEQVCVYRDTLYYKMSDRHSKLGLYQVHGAQRGDSDIL</sequence>